<gene>
    <name evidence="3" type="ORF">C7440_0189</name>
</gene>
<dbReference type="SUPFAM" id="SSF56317">
    <property type="entry name" value="Carbon-nitrogen hydrolase"/>
    <property type="match status" value="1"/>
</dbReference>
<protein>
    <submittedName>
        <fullName evidence="3">Nitrilase</fullName>
    </submittedName>
</protein>
<organism evidence="3 4">
    <name type="scientific">Pusillimonas noertemannii</name>
    <dbReference type="NCBI Taxonomy" id="305977"/>
    <lineage>
        <taxon>Bacteria</taxon>
        <taxon>Pseudomonadati</taxon>
        <taxon>Pseudomonadota</taxon>
        <taxon>Betaproteobacteria</taxon>
        <taxon>Burkholderiales</taxon>
        <taxon>Alcaligenaceae</taxon>
        <taxon>Pusillimonas</taxon>
    </lineage>
</organism>
<dbReference type="AlphaFoldDB" id="A0A2U1CPJ4"/>
<name>A0A2U1CPJ4_9BURK</name>
<dbReference type="PANTHER" id="PTHR46044">
    <property type="entry name" value="NITRILASE"/>
    <property type="match status" value="1"/>
</dbReference>
<reference evidence="3 4" key="1">
    <citation type="submission" date="2018-04" db="EMBL/GenBank/DDBJ databases">
        <title>Genomic Encyclopedia of Type Strains, Phase IV (KMG-IV): sequencing the most valuable type-strain genomes for metagenomic binning, comparative biology and taxonomic classification.</title>
        <authorList>
            <person name="Goeker M."/>
        </authorList>
    </citation>
    <scope>NUCLEOTIDE SEQUENCE [LARGE SCALE GENOMIC DNA]</scope>
    <source>
        <strain evidence="3 4">DSM 10065</strain>
    </source>
</reference>
<evidence type="ECO:0000313" key="4">
    <source>
        <dbReference type="Proteomes" id="UP000246145"/>
    </source>
</evidence>
<dbReference type="FunFam" id="3.60.110.10:FF:000016">
    <property type="entry name" value="Nitrilase blr3397"/>
    <property type="match status" value="1"/>
</dbReference>
<dbReference type="Gene3D" id="3.60.110.10">
    <property type="entry name" value="Carbon-nitrogen hydrolase"/>
    <property type="match status" value="1"/>
</dbReference>
<evidence type="ECO:0000256" key="1">
    <source>
        <dbReference type="ARBA" id="ARBA00008129"/>
    </source>
</evidence>
<accession>A0A2U1CPJ4</accession>
<evidence type="ECO:0000313" key="3">
    <source>
        <dbReference type="EMBL" id="PVY67806.1"/>
    </source>
</evidence>
<dbReference type="InterPro" id="IPR003010">
    <property type="entry name" value="C-N_Hydrolase"/>
</dbReference>
<dbReference type="PROSITE" id="PS00921">
    <property type="entry name" value="NITRIL_CHT_2"/>
    <property type="match status" value="1"/>
</dbReference>
<dbReference type="Proteomes" id="UP000246145">
    <property type="component" value="Unassembled WGS sequence"/>
</dbReference>
<dbReference type="Pfam" id="PF00795">
    <property type="entry name" value="CN_hydrolase"/>
    <property type="match status" value="1"/>
</dbReference>
<evidence type="ECO:0000259" key="2">
    <source>
        <dbReference type="PROSITE" id="PS50263"/>
    </source>
</evidence>
<feature type="domain" description="CN hydrolase" evidence="2">
    <location>
        <begin position="1"/>
        <end position="268"/>
    </location>
</feature>
<comment type="similarity">
    <text evidence="1">Belongs to the carbon-nitrogen hydrolase superfamily. Nitrilase family.</text>
</comment>
<proteinExistence type="inferred from homology"/>
<dbReference type="CDD" id="cd07564">
    <property type="entry name" value="nitrilases_CHs"/>
    <property type="match status" value="1"/>
</dbReference>
<dbReference type="PANTHER" id="PTHR46044:SF1">
    <property type="entry name" value="CN HYDROLASE DOMAIN-CONTAINING PROTEIN"/>
    <property type="match status" value="1"/>
</dbReference>
<comment type="caution">
    <text evidence="3">The sequence shown here is derived from an EMBL/GenBank/DDBJ whole genome shotgun (WGS) entry which is preliminary data.</text>
</comment>
<dbReference type="GO" id="GO:0000257">
    <property type="term" value="F:nitrilase activity"/>
    <property type="evidence" value="ECO:0007669"/>
    <property type="project" value="UniProtKB-ARBA"/>
</dbReference>
<dbReference type="InterPro" id="IPR000132">
    <property type="entry name" value="Nitrilase/CN_hydratase_CS"/>
</dbReference>
<sequence>MKVGVIQAGGVPFDTPATLARVEQWVARAGAEACELVLFPEAFLGGYPKGDGFGVAVGVRTEKGRDDFARYFATSIQVPGPETQRISRAAQQAKAFVVIGVIERELGTLYCTVLYFGPDGVLLGRHRKLMPTAGERVVWGYGDGSTLPVFDTPIGKMGAVICWENYMPMLRMAMYAKNIALYCAPTADDRPTWLPTVQHIAREGRCYVLSSCQVLRRNDFPADYDCVITQDPDALLMRGGSVIVDPLGNILAGPVFDEETLLTAELDAAQIARGKLDFDAAGNYARPDVFQLQVNETPLSAVAFTDRDTTVSLPGALHDN</sequence>
<dbReference type="OrthoDB" id="9803803at2"/>
<keyword evidence="4" id="KW-1185">Reference proteome</keyword>
<dbReference type="InterPro" id="IPR036526">
    <property type="entry name" value="C-N_Hydrolase_sf"/>
</dbReference>
<dbReference type="InterPro" id="IPR044149">
    <property type="entry name" value="Nitrilases_CHs"/>
</dbReference>
<dbReference type="RefSeq" id="WP_116517112.1">
    <property type="nucleotide sequence ID" value="NZ_JACCEX010000001.1"/>
</dbReference>
<dbReference type="PROSITE" id="PS50263">
    <property type="entry name" value="CN_HYDROLASE"/>
    <property type="match status" value="1"/>
</dbReference>
<dbReference type="EMBL" id="QEKO01000001">
    <property type="protein sequence ID" value="PVY67806.1"/>
    <property type="molecule type" value="Genomic_DNA"/>
</dbReference>